<organism evidence="2 3">
    <name type="scientific">Virgisporangium aurantiacum</name>
    <dbReference type="NCBI Taxonomy" id="175570"/>
    <lineage>
        <taxon>Bacteria</taxon>
        <taxon>Bacillati</taxon>
        <taxon>Actinomycetota</taxon>
        <taxon>Actinomycetes</taxon>
        <taxon>Micromonosporales</taxon>
        <taxon>Micromonosporaceae</taxon>
        <taxon>Virgisporangium</taxon>
    </lineage>
</organism>
<keyword evidence="3" id="KW-1185">Reference proteome</keyword>
<dbReference type="PANTHER" id="PTHR35585">
    <property type="entry name" value="HHE DOMAIN PROTEIN (AFU_ORTHOLOGUE AFUA_4G00730)"/>
    <property type="match status" value="1"/>
</dbReference>
<evidence type="ECO:0000313" key="3">
    <source>
        <dbReference type="Proteomes" id="UP000612585"/>
    </source>
</evidence>
<reference evidence="2" key="1">
    <citation type="submission" date="2021-01" db="EMBL/GenBank/DDBJ databases">
        <title>Whole genome shotgun sequence of Virgisporangium aurantiacum NBRC 16421.</title>
        <authorList>
            <person name="Komaki H."/>
            <person name="Tamura T."/>
        </authorList>
    </citation>
    <scope>NUCLEOTIDE SEQUENCE</scope>
    <source>
        <strain evidence="2">NBRC 16421</strain>
    </source>
</reference>
<dbReference type="EMBL" id="BOPG01000077">
    <property type="protein sequence ID" value="GIJ62379.1"/>
    <property type="molecule type" value="Genomic_DNA"/>
</dbReference>
<gene>
    <name evidence="2" type="ORF">Vau01_098950</name>
</gene>
<dbReference type="AlphaFoldDB" id="A0A8J4E5Q7"/>
<evidence type="ECO:0000259" key="1">
    <source>
        <dbReference type="Pfam" id="PF01814"/>
    </source>
</evidence>
<proteinExistence type="predicted"/>
<evidence type="ECO:0000313" key="2">
    <source>
        <dbReference type="EMBL" id="GIJ62379.1"/>
    </source>
</evidence>
<dbReference type="Gene3D" id="1.20.120.520">
    <property type="entry name" value="nmb1532 protein domain like"/>
    <property type="match status" value="1"/>
</dbReference>
<sequence length="175" mass="19961">MFGLSVCVMDDITALILDDHHRFRVGFARLDDARSPQELEAIWTPLALHLDIHADAEEEILYPHLLTDAGGDDAEEEADDAIRDHNKIRDGIDEAGRHPVGSDGWWKGVWKARTENSEHLAEEEDEVLPDFRKHASRELRLELGARWLRFFGEHPQGRGLSFADKDPAKYIEENS</sequence>
<comment type="caution">
    <text evidence="2">The sequence shown here is derived from an EMBL/GenBank/DDBJ whole genome shotgun (WGS) entry which is preliminary data.</text>
</comment>
<dbReference type="PANTHER" id="PTHR35585:SF1">
    <property type="entry name" value="HHE DOMAIN PROTEIN (AFU_ORTHOLOGUE AFUA_4G00730)"/>
    <property type="match status" value="1"/>
</dbReference>
<feature type="domain" description="Hemerythrin-like" evidence="1">
    <location>
        <begin position="12"/>
        <end position="129"/>
    </location>
</feature>
<dbReference type="InterPro" id="IPR012312">
    <property type="entry name" value="Hemerythrin-like"/>
</dbReference>
<dbReference type="Proteomes" id="UP000612585">
    <property type="component" value="Unassembled WGS sequence"/>
</dbReference>
<protein>
    <submittedName>
        <fullName evidence="2">Cation-binding protein</fullName>
    </submittedName>
</protein>
<accession>A0A8J4E5Q7</accession>
<dbReference type="Pfam" id="PF01814">
    <property type="entry name" value="Hemerythrin"/>
    <property type="match status" value="1"/>
</dbReference>
<name>A0A8J4E5Q7_9ACTN</name>